<comment type="caution">
    <text evidence="2">The sequence shown here is derived from an EMBL/GenBank/DDBJ whole genome shotgun (WGS) entry which is preliminary data.</text>
</comment>
<dbReference type="EMBL" id="JACIFZ010000006">
    <property type="protein sequence ID" value="MBB4223963.1"/>
    <property type="molecule type" value="Genomic_DNA"/>
</dbReference>
<evidence type="ECO:0000256" key="1">
    <source>
        <dbReference type="SAM" id="MobiDB-lite"/>
    </source>
</evidence>
<gene>
    <name evidence="2" type="ORF">GGD71_004754</name>
</gene>
<dbReference type="Proteomes" id="UP000524450">
    <property type="component" value="Unassembled WGS sequence"/>
</dbReference>
<sequence>MLTADIKPSKATARKLVEYLSRIMSGDSGSKMRRTTYTWLTPWTYAPMEITLNQPGERSSTQDISFTLRLRMEWVLVGKSAFVENTFFKPFACVLPLFRTWLHELLPDLPLEVLSSITADDCTIRDVSASYYFTYPTETKTFQALCDFFGHGLVCLNSSAPYPSVKSRGKVIAPRIRTVEDGNHALSVDLVHLPAQEKFGDARVSLMRSFEDQPKAFSSETPSRRELLRATARRLLRIEVTVDTSKNLHFGENQNYQLPADYRKWTQEHLPHDPAWAVFEAMKYGLFLNHVTPTSEDEIDMINLDQGAREVLADHIEEKNLRHSDWIESTESLLHYRKTLLESAQIDILVPWSVAKLNKSRELNEQLTYESRFRPSEDEMLQPHCLSATNVDEKIAALLAKLPPFVTKEDPWPTTFPTAQEGSAEASDA</sequence>
<reference evidence="2 3" key="1">
    <citation type="submission" date="2020-08" db="EMBL/GenBank/DDBJ databases">
        <title>Genomic Encyclopedia of Type Strains, Phase IV (KMG-V): Genome sequencing to study the core and pangenomes of soil and plant-associated prokaryotes.</title>
        <authorList>
            <person name="Whitman W."/>
        </authorList>
    </citation>
    <scope>NUCLEOTIDE SEQUENCE [LARGE SCALE GENOMIC DNA]</scope>
    <source>
        <strain evidence="2 3">34/80</strain>
    </source>
</reference>
<evidence type="ECO:0000313" key="3">
    <source>
        <dbReference type="Proteomes" id="UP000524450"/>
    </source>
</evidence>
<name>A0A840FPU8_9BURK</name>
<accession>A0A840FPU8</accession>
<evidence type="ECO:0000313" key="2">
    <source>
        <dbReference type="EMBL" id="MBB4223963.1"/>
    </source>
</evidence>
<feature type="region of interest" description="Disordered" evidence="1">
    <location>
        <begin position="410"/>
        <end position="429"/>
    </location>
</feature>
<organism evidence="2 3">
    <name type="scientific">Variovorax guangxiensis</name>
    <dbReference type="NCBI Taxonomy" id="1775474"/>
    <lineage>
        <taxon>Bacteria</taxon>
        <taxon>Pseudomonadati</taxon>
        <taxon>Pseudomonadota</taxon>
        <taxon>Betaproteobacteria</taxon>
        <taxon>Burkholderiales</taxon>
        <taxon>Comamonadaceae</taxon>
        <taxon>Variovorax</taxon>
    </lineage>
</organism>
<dbReference type="RefSeq" id="WP_184641045.1">
    <property type="nucleotide sequence ID" value="NZ_JACIFZ010000006.1"/>
</dbReference>
<dbReference type="AlphaFoldDB" id="A0A840FPU8"/>
<protein>
    <submittedName>
        <fullName evidence="2">Uncharacterized protein</fullName>
    </submittedName>
</protein>
<proteinExistence type="predicted"/>